<evidence type="ECO:0000256" key="1">
    <source>
        <dbReference type="SAM" id="MobiDB-lite"/>
    </source>
</evidence>
<evidence type="ECO:0000313" key="2">
    <source>
        <dbReference type="EMBL" id="CAE6339313.1"/>
    </source>
</evidence>
<reference evidence="2" key="1">
    <citation type="submission" date="2021-01" db="EMBL/GenBank/DDBJ databases">
        <authorList>
            <person name="Kaushik A."/>
        </authorList>
    </citation>
    <scope>NUCLEOTIDE SEQUENCE</scope>
    <source>
        <strain evidence="2">AG1-1B</strain>
    </source>
</reference>
<dbReference type="Proteomes" id="UP000663826">
    <property type="component" value="Unassembled WGS sequence"/>
</dbReference>
<gene>
    <name evidence="2" type="ORF">RDB_LOCUS2461</name>
</gene>
<dbReference type="OrthoDB" id="431212at2759"/>
<accession>A0A8H2ZWG2</accession>
<sequence>MLPHVHIGRDEARNEAYRSEDDSDSNRDSENEQSDEIWGDERTLIDDLMGFGDRSIHDKAKRQEALTDALKAHFSSLSLSIRQDLLDGVIPVIDNLATTIAILHKGPDNEYRDGLAAFNRTAQHAIATGRSLTEQFGDLKDQSLTCLKGIVGRIETERARRTELCESFKEQYQEICHRIRERLVRAAGEDMDRAAMAAESRAHALISGKDKDKEKMRQNILKAFA</sequence>
<dbReference type="EMBL" id="CAJMWQ010000103">
    <property type="protein sequence ID" value="CAE6339313.1"/>
    <property type="molecule type" value="Genomic_DNA"/>
</dbReference>
<feature type="compositionally biased region" description="Basic and acidic residues" evidence="1">
    <location>
        <begin position="7"/>
        <end position="30"/>
    </location>
</feature>
<protein>
    <submittedName>
        <fullName evidence="2">Uncharacterized protein</fullName>
    </submittedName>
</protein>
<dbReference type="AlphaFoldDB" id="A0A8H2ZWG2"/>
<organism evidence="2 3">
    <name type="scientific">Rhizoctonia solani</name>
    <dbReference type="NCBI Taxonomy" id="456999"/>
    <lineage>
        <taxon>Eukaryota</taxon>
        <taxon>Fungi</taxon>
        <taxon>Dikarya</taxon>
        <taxon>Basidiomycota</taxon>
        <taxon>Agaricomycotina</taxon>
        <taxon>Agaricomycetes</taxon>
        <taxon>Cantharellales</taxon>
        <taxon>Ceratobasidiaceae</taxon>
        <taxon>Rhizoctonia</taxon>
    </lineage>
</organism>
<feature type="region of interest" description="Disordered" evidence="1">
    <location>
        <begin position="1"/>
        <end position="39"/>
    </location>
</feature>
<comment type="caution">
    <text evidence="2">The sequence shown here is derived from an EMBL/GenBank/DDBJ whole genome shotgun (WGS) entry which is preliminary data.</text>
</comment>
<name>A0A8H2ZWG2_9AGAM</name>
<proteinExistence type="predicted"/>
<evidence type="ECO:0000313" key="3">
    <source>
        <dbReference type="Proteomes" id="UP000663826"/>
    </source>
</evidence>